<keyword evidence="2" id="KW-1185">Reference proteome</keyword>
<dbReference type="EMBL" id="SWKR01000002">
    <property type="protein sequence ID" value="TKD50184.1"/>
    <property type="molecule type" value="Genomic_DNA"/>
</dbReference>
<dbReference type="RefSeq" id="WP_136942126.1">
    <property type="nucleotide sequence ID" value="NZ_SWKR01000002.1"/>
</dbReference>
<proteinExistence type="predicted"/>
<dbReference type="Proteomes" id="UP000309138">
    <property type="component" value="Unassembled WGS sequence"/>
</dbReference>
<accession>A0A4U1L0Y8</accession>
<evidence type="ECO:0000313" key="2">
    <source>
        <dbReference type="Proteomes" id="UP000309138"/>
    </source>
</evidence>
<comment type="caution">
    <text evidence="1">The sequence shown here is derived from an EMBL/GenBank/DDBJ whole genome shotgun (WGS) entry which is preliminary data.</text>
</comment>
<dbReference type="AlphaFoldDB" id="A0A4U1L0Y8"/>
<organism evidence="1 2">
    <name type="scientific">Sphingomonas baiyangensis</name>
    <dbReference type="NCBI Taxonomy" id="2572576"/>
    <lineage>
        <taxon>Bacteria</taxon>
        <taxon>Pseudomonadati</taxon>
        <taxon>Pseudomonadota</taxon>
        <taxon>Alphaproteobacteria</taxon>
        <taxon>Sphingomonadales</taxon>
        <taxon>Sphingomonadaceae</taxon>
        <taxon>Sphingomonas</taxon>
    </lineage>
</organism>
<reference evidence="1 2" key="1">
    <citation type="submission" date="2019-04" db="EMBL/GenBank/DDBJ databases">
        <authorList>
            <person name="Yang Y."/>
            <person name="Wei D."/>
        </authorList>
    </citation>
    <scope>NUCLEOTIDE SEQUENCE [LARGE SCALE GENOMIC DNA]</scope>
    <source>
        <strain evidence="1 2">L-1-4w-11</strain>
    </source>
</reference>
<gene>
    <name evidence="1" type="ORF">FBR43_05015</name>
</gene>
<name>A0A4U1L0Y8_9SPHN</name>
<protein>
    <submittedName>
        <fullName evidence="1">Uncharacterized protein</fullName>
    </submittedName>
</protein>
<evidence type="ECO:0000313" key="1">
    <source>
        <dbReference type="EMBL" id="TKD50184.1"/>
    </source>
</evidence>
<sequence length="117" mass="13021">MTYTKAIVEQKHRDAAWRWKLLWGSFALQLPAEDLSYAFARFEAEATATLAARVEALEAALKDAREWIASLTVTDMNEIVADGGITAGMVVGQEATEQVRRIDRARAHLNKDQHHAG</sequence>